<dbReference type="Proteomes" id="UP001248067">
    <property type="component" value="Unassembled WGS sequence"/>
</dbReference>
<reference evidence="2 3" key="2">
    <citation type="submission" date="2019-09" db="EMBL/GenBank/DDBJ databases">
        <authorList>
            <person name="Depoorter E."/>
        </authorList>
    </citation>
    <scope>NUCLEOTIDE SEQUENCE [LARGE SCALE GENOMIC DNA]</scope>
    <source>
        <strain evidence="2">LMG 26883</strain>
    </source>
</reference>
<dbReference type="EMBL" id="VJSY01000014">
    <property type="protein sequence ID" value="MDR8753853.1"/>
    <property type="molecule type" value="Genomic_DNA"/>
</dbReference>
<evidence type="ECO:0000313" key="3">
    <source>
        <dbReference type="Proteomes" id="UP000494162"/>
    </source>
</evidence>
<evidence type="ECO:0000313" key="1">
    <source>
        <dbReference type="EMBL" id="MDR8753853.1"/>
    </source>
</evidence>
<name>A0A6P2IEE7_9BURK</name>
<evidence type="ECO:0000313" key="4">
    <source>
        <dbReference type="Proteomes" id="UP001248067"/>
    </source>
</evidence>
<evidence type="ECO:0000313" key="2">
    <source>
        <dbReference type="EMBL" id="VWB27855.1"/>
    </source>
</evidence>
<accession>A0A6P2IEE7</accession>
<dbReference type="RefSeq" id="WP_155640281.1">
    <property type="nucleotide sequence ID" value="NZ_CABVPP010000005.1"/>
</dbReference>
<protein>
    <submittedName>
        <fullName evidence="2">Uncharacterized protein</fullName>
    </submittedName>
</protein>
<dbReference type="AlphaFoldDB" id="A0A6P2IEE7"/>
<dbReference type="GeneID" id="93168208"/>
<organism evidence="2 3">
    <name type="scientific">Burkholderia pseudomultivorans</name>
    <dbReference type="NCBI Taxonomy" id="1207504"/>
    <lineage>
        <taxon>Bacteria</taxon>
        <taxon>Pseudomonadati</taxon>
        <taxon>Pseudomonadota</taxon>
        <taxon>Betaproteobacteria</taxon>
        <taxon>Burkholderiales</taxon>
        <taxon>Burkholderiaceae</taxon>
        <taxon>Burkholderia</taxon>
        <taxon>Burkholderia cepacia complex</taxon>
    </lineage>
</organism>
<dbReference type="Proteomes" id="UP000494162">
    <property type="component" value="Unassembled WGS sequence"/>
</dbReference>
<proteinExistence type="predicted"/>
<reference evidence="1 4" key="1">
    <citation type="submission" date="2019-06" db="EMBL/GenBank/DDBJ databases">
        <title>Evolution of Burkholderia multivorans in the lungs of Cystic Fibrosis patients.</title>
        <authorList>
            <person name="Moreira L.M."/>
        </authorList>
    </citation>
    <scope>NUCLEOTIDE SEQUENCE [LARGE SCALE GENOMIC DNA]</scope>
    <source>
        <strain evidence="1 4">VC13239</strain>
    </source>
</reference>
<sequence length="185" mass="21331">MKGARRNSQLHDDGFQLMGIGEDEVMSQLVFKIFESFKWRKKPNILTGSNELTCDEVEGVRAIGACEWSETTGDLWEKYNDVLSWLSPEAFCYYIPGVMVSSINDSEPNLIVVSNLVGMLDRTPNPDWWDDFFVERWPLLTIKECNVLRGWLIWLSSFENSSIDKNSFYRAIETVDLLISRNKSS</sequence>
<dbReference type="EMBL" id="CABVPP010000005">
    <property type="protein sequence ID" value="VWB27855.1"/>
    <property type="molecule type" value="Genomic_DNA"/>
</dbReference>
<keyword evidence="4" id="KW-1185">Reference proteome</keyword>
<gene>
    <name evidence="2" type="ORF">BPS26883_01182</name>
    <name evidence="1" type="ORF">FEQ00_02271</name>
</gene>